<dbReference type="NCBIfam" id="NF012211">
    <property type="entry name" value="tand_rpt_95"/>
    <property type="match status" value="8"/>
</dbReference>
<feature type="region of interest" description="Disordered" evidence="1">
    <location>
        <begin position="1696"/>
        <end position="1737"/>
    </location>
</feature>
<organism evidence="4 5">
    <name type="scientific">Pseudoalteromonas holothuriae</name>
    <dbReference type="NCBI Taxonomy" id="2963714"/>
    <lineage>
        <taxon>Bacteria</taxon>
        <taxon>Pseudomonadati</taxon>
        <taxon>Pseudomonadota</taxon>
        <taxon>Gammaproteobacteria</taxon>
        <taxon>Alteromonadales</taxon>
        <taxon>Pseudoalteromonadaceae</taxon>
        <taxon>Pseudoalteromonas</taxon>
    </lineage>
</organism>
<feature type="domain" description="Dystroglycan-type cadherin-like" evidence="3">
    <location>
        <begin position="2802"/>
        <end position="2894"/>
    </location>
</feature>
<feature type="signal peptide" evidence="2">
    <location>
        <begin position="1"/>
        <end position="27"/>
    </location>
</feature>
<dbReference type="NCBIfam" id="NF041766">
    <property type="entry name" value="choice_anch_U"/>
    <property type="match status" value="1"/>
</dbReference>
<dbReference type="SUPFAM" id="SSF56925">
    <property type="entry name" value="OMPA-like"/>
    <property type="match status" value="1"/>
</dbReference>
<dbReference type="SUPFAM" id="SSF49313">
    <property type="entry name" value="Cadherin-like"/>
    <property type="match status" value="3"/>
</dbReference>
<dbReference type="Gene3D" id="2.60.40.10">
    <property type="entry name" value="Immunoglobulins"/>
    <property type="match status" value="8"/>
</dbReference>
<feature type="domain" description="Dystroglycan-type cadherin-like" evidence="3">
    <location>
        <begin position="2216"/>
        <end position="2309"/>
    </location>
</feature>
<feature type="domain" description="Dystroglycan-type cadherin-like" evidence="3">
    <location>
        <begin position="2895"/>
        <end position="2986"/>
    </location>
</feature>
<feature type="compositionally biased region" description="Polar residues" evidence="1">
    <location>
        <begin position="2807"/>
        <end position="2825"/>
    </location>
</feature>
<proteinExistence type="predicted"/>
<dbReference type="InterPro" id="IPR038081">
    <property type="entry name" value="CalX-like_sf"/>
</dbReference>
<gene>
    <name evidence="4" type="ORF">PSECIP111854_02362</name>
</gene>
<dbReference type="GO" id="GO:0005509">
    <property type="term" value="F:calcium ion binding"/>
    <property type="evidence" value="ECO:0007669"/>
    <property type="project" value="InterPro"/>
</dbReference>
<name>A0A9W4QYT1_9GAMM</name>
<feature type="compositionally biased region" description="Low complexity" evidence="1">
    <location>
        <begin position="1802"/>
        <end position="1843"/>
    </location>
</feature>
<feature type="region of interest" description="Disordered" evidence="1">
    <location>
        <begin position="2804"/>
        <end position="2825"/>
    </location>
</feature>
<dbReference type="EMBL" id="CAMAPC010000008">
    <property type="protein sequence ID" value="CAH9059219.1"/>
    <property type="molecule type" value="Genomic_DNA"/>
</dbReference>
<dbReference type="PANTHER" id="PTHR34720">
    <property type="entry name" value="MICROCYSTIN DEPENDENT PROTEIN"/>
    <property type="match status" value="1"/>
</dbReference>
<feature type="compositionally biased region" description="Low complexity" evidence="1">
    <location>
        <begin position="1707"/>
        <end position="1720"/>
    </location>
</feature>
<dbReference type="Pfam" id="PF19077">
    <property type="entry name" value="Big_13"/>
    <property type="match status" value="3"/>
</dbReference>
<evidence type="ECO:0000313" key="5">
    <source>
        <dbReference type="Proteomes" id="UP001152467"/>
    </source>
</evidence>
<evidence type="ECO:0000259" key="3">
    <source>
        <dbReference type="SMART" id="SM00736"/>
    </source>
</evidence>
<feature type="region of interest" description="Disordered" evidence="1">
    <location>
        <begin position="1325"/>
        <end position="1344"/>
    </location>
</feature>
<dbReference type="FunFam" id="2.60.40.10:FF:002543">
    <property type="match status" value="2"/>
</dbReference>
<feature type="chain" id="PRO_5040952916" description="Dystroglycan-type cadherin-like domain-containing protein" evidence="2">
    <location>
        <begin position="28"/>
        <end position="4066"/>
    </location>
</feature>
<dbReference type="SUPFAM" id="SSF141072">
    <property type="entry name" value="CalX-like"/>
    <property type="match status" value="1"/>
</dbReference>
<dbReference type="Pfam" id="PF17803">
    <property type="entry name" value="Cadherin_4"/>
    <property type="match status" value="1"/>
</dbReference>
<keyword evidence="2" id="KW-0732">Signal</keyword>
<comment type="caution">
    <text evidence="4">The sequence shown here is derived from an EMBL/GenBank/DDBJ whole genome shotgun (WGS) entry which is preliminary data.</text>
</comment>
<accession>A0A9W4QYT1</accession>
<dbReference type="Pfam" id="PF00353">
    <property type="entry name" value="HemolysinCabind"/>
    <property type="match status" value="1"/>
</dbReference>
<dbReference type="InterPro" id="IPR001343">
    <property type="entry name" value="Hemolysn_Ca-bd"/>
</dbReference>
<dbReference type="GO" id="GO:0016020">
    <property type="term" value="C:membrane"/>
    <property type="evidence" value="ECO:0007669"/>
    <property type="project" value="InterPro"/>
</dbReference>
<evidence type="ECO:0000256" key="2">
    <source>
        <dbReference type="SAM" id="SignalP"/>
    </source>
</evidence>
<dbReference type="Pfam" id="PF05345">
    <property type="entry name" value="He_PIG"/>
    <property type="match status" value="2"/>
</dbReference>
<dbReference type="PANTHER" id="PTHR34720:SF9">
    <property type="entry name" value="BLR4714 PROTEIN"/>
    <property type="match status" value="1"/>
</dbReference>
<feature type="region of interest" description="Disordered" evidence="1">
    <location>
        <begin position="1801"/>
        <end position="1843"/>
    </location>
</feature>
<feature type="compositionally biased region" description="Polar residues" evidence="1">
    <location>
        <begin position="1721"/>
        <end position="1737"/>
    </location>
</feature>
<reference evidence="4" key="1">
    <citation type="submission" date="2022-07" db="EMBL/GenBank/DDBJ databases">
        <authorList>
            <person name="Criscuolo A."/>
        </authorList>
    </citation>
    <scope>NUCLEOTIDE SEQUENCE</scope>
    <source>
        <strain evidence="4">CIP111854</strain>
    </source>
</reference>
<evidence type="ECO:0000313" key="4">
    <source>
        <dbReference type="EMBL" id="CAH9059219.1"/>
    </source>
</evidence>
<dbReference type="InterPro" id="IPR053784">
    <property type="entry name" value="Choice_anch_U_dom"/>
</dbReference>
<dbReference type="InterPro" id="IPR040853">
    <property type="entry name" value="RapA2_cadherin-like"/>
</dbReference>
<dbReference type="InterPro" id="IPR006644">
    <property type="entry name" value="Cadg"/>
</dbReference>
<dbReference type="RefSeq" id="WP_261626482.1">
    <property type="nucleotide sequence ID" value="NZ_CAMAPC010000008.1"/>
</dbReference>
<feature type="region of interest" description="Disordered" evidence="1">
    <location>
        <begin position="1601"/>
        <end position="1623"/>
    </location>
</feature>
<evidence type="ECO:0000256" key="1">
    <source>
        <dbReference type="SAM" id="MobiDB-lite"/>
    </source>
</evidence>
<keyword evidence="5" id="KW-1185">Reference proteome</keyword>
<dbReference type="InterPro" id="IPR011250">
    <property type="entry name" value="OMP/PagP_B-barrel"/>
</dbReference>
<dbReference type="Proteomes" id="UP001152467">
    <property type="component" value="Unassembled WGS sequence"/>
</dbReference>
<dbReference type="Gene3D" id="2.60.40.3440">
    <property type="match status" value="3"/>
</dbReference>
<dbReference type="Pfam" id="PF17963">
    <property type="entry name" value="Big_9"/>
    <property type="match status" value="8"/>
</dbReference>
<dbReference type="InterPro" id="IPR015919">
    <property type="entry name" value="Cadherin-like_sf"/>
</dbReference>
<dbReference type="InterPro" id="IPR013783">
    <property type="entry name" value="Ig-like_fold"/>
</dbReference>
<dbReference type="Gene3D" id="2.60.40.2810">
    <property type="match status" value="2"/>
</dbReference>
<sequence>MKLNKITKAIASVGLSVANLVTTNAWADQQTINFDTGSGSGFQFLKDDNDGLNDITGFSLIFDAGLAPNYVSIDNWQYFPGTAAYSFDLSSVPNGGSSVGMMLYEENGDAFSLESFTFFRQTSTDNGNYSITLKGYLDGDLKVTRTVVIPNASSNTSFTMTRASDFNDDLFKNIDKVTLDFPVINSGSDYDPRHAIVKISIDNAVATDSTAPILSQVTPVNTLTNDNTPNYTFSTDEAGTLSMGGNCGTSTSTTISGTGNQTITLTQTDNSSALADGTYSNCTVIVTDTAGNASDALAITSFTVDTTAPAVAEVTAVTTPTNDTTPSYTFSTTETGAFTVGGSCGTSTSTTISSTGNQPITLTDTDNSSVLAAGTYSNCTITVTDDAGNSNTPLTITSFIIDTTNPTFDGASSTPNDNATDVSVSNNIVIDFSENIALGSNVITIRDVTGSSNFAVFNVATDSDGATTTPNAGRIGIVNDKIYLNPTSDLTGNRNYAIRIHNDAVNDTAGNSFAEIGDDTTFNFTTANTTPDVDLNSGTGGNNNSVSFTEGSAALNIAPSAAVSDADGDSITSILITLTNTQNDTDEGIYISASAIDALKSTTGSAAIEKSNEVNLTGLTATVAKVQTFLQAVAYDNNSSSPNETARTVTVVINDGTANSTSRTATVSVSNVTSANSTAAGFNTTNGTNLSPAITFTDDNETLVITNTNHATGSTADGGNGTDTLFAVDSVDLTGLTNLTNFETLTPDNDGALTLSESQHESFSTINGTGDNQFTIASANGDQSLTGDADIETYVLGTAMSFTLASGSQNVTGSTGNDTVNVAALTATGTLNGGTGTNTLQASSGANISGATLSAFSSLTLASGASVTMTEAQHDIFSTITAPGTETITISSSTDGLTGGSVVESYILSSANTFTLGTAGQNLTGSTGNDTVNVGALAATGTLAGGNGTDTLSVGNTGSIAGATLSGFENLSVASGGTASVAASQLSSFSGTISGSGTETLTISGDGNFSTVSAIENYTLSDDSTNARTVTISAAGHSVTGSVSSDAVTFDIGTLTYTGTITGENTVADTLSMGNGANITGATVSNVTNLTLASGATVNMTASQHSDFTGTITAPGSESINITGDGNITTLTGIESYNIGDDSTNTRTINISSSTTSVSATSGSDAITFSVGSNTYTGSLSGEPSVADVVSASDGADVTGGGFFNIGSLTLTSGATVAIDSANISNFSNAITGSGGTEVLKLMDGGTFNFANTTVSSVEGIALGTDSIFNITLTDNFNANGQSVTVTNTTGSDISADQTINASAFASDVLVISATDLGGSDTITGGSGADTIRPGAGTDTMTGNDGNDSFVGAVTDLNGDTIADLAIGDVVKLTGVTGLSTSNVRFNGTGTLEVDTNAIDFANVEVSVTLTNTPGGNLSFTVADNGSDTDITFVAPNDVPVFSSLNGGGTFVENGSVIGIDTDATVADTELDALNGATGNYNNATLTIARSGGANSEDVFSNRLLLGALTQGNVFTYNSVTVGTVTTNSAGTLVLTFNGSATSAIVDSVIQSIGYSNSSESPSSSITLNFTFNDGSANSTGTNQAVINITAQNDAPTDLSLSTTTVNQSSTGSGANIGGLSTTDVDTSDSHSYSLVSSGSSVTGTCTADTNNGSFQVNGSILQTQAALNAGSYIVCLQTNDSTTTFQKSFTITVTDDVAPNAPSTPDLDTASDSGASSTDNITNDTTPTLSGTAESGSTVTLYSDQVGGGATVIGTGTATGGNWQITASALTAGLVHAISAKATDSSSNVSSSSSALNITIDTTSPTAPSTPDLSSASDTGSSSTDNITNDTTPTFTGTGTNGDTVTIISSVDGSVGSAVVSGGVWSITPSSAMSSNTHTISARATDSAGNTTNSVSGLSMTIDTSVGTPSITTPIETDGRVNAAEDNDVLIVGTGAEANNSVTVQITDSNSTVSRTVTADGSGNWTISGQELDVSGLNNGSLTVSATQQDTAGNTSSAATQTITLDNIAPSALNITTPIETDGRVNAAEDNDVLIVGTGAEANNSVTVQITDSNSTVSRTVTADGSGNWTISGQELDVSGLNNGSLTVSATQQDTAGNTSNAATQTITLDNAVPAGATAAIDQTIINASNESALSFTLSGLEGSGSFTYQISDGTNSVSSSGAITITGVSQQVTSVNVSTLAEGTLTLTVTVTDSAGNQGTAFTDTVTKQYNVAPVLTGTPATSINEDSAYSFTPTLADSDTGDTHTYSITNKPTWASFDTQTGALTGTPDDSHVGTTSNIQISVNDGTDTGSLTAFNIEVVNTNDAPTGQNTNYTINEGATLSRDLNNGLLTLASDDDLDSNDSLTIVKDTDPQYGTLTLNTNGSFSYVHGGSENHTDSFTYHVEDSANTSSPVYTVTINMNAVEDAPTAVNDTLTTLEDASNTINVLANDSDPENNMVASSVVIKTQPTKGQVSVSNGVVTFTPTANENGADSFTYTVKDSTQAESNEATVSVTITAVNDLPIAANFTPNIDEDTSTSALSVRANATDVEDTTPTGVITLESQPTLGNASIDQVVGTISYTPNANEAGTDNFTYSILDSDGGKSNIATISVNIGAVNDRPIAGNDSIVTNEDVAATLAILANDSDIEDQGFDGTDITLEDKGQGAGNYELATVTVGSDGVLAIVPKQNQSGTLSFTYTVEDSDGLRSDPATVTVTITAVNDAPVAVGNTAQILEDGNIEINVLGNDTDVDSQLNTSSVTITSAPQGGSAQVLASGAVLYTPSANFFGTDSFAYTVQDTEGLTSNAATVNITVSSVNDAPVISGTPPTSVNEDESYSFTPSASDNDQDTLTFSITGLPVWASFDDSTGALLGTPIEGQDGNYDNIVISVSDGQESVSLAAFSITVNAVNDAPTISGTPATTVLQDESYSFTPQASDVDSNELTFEITNLPSWASFDNATGSLSGTPTGDNVGDYGNIVISVGDGALQASLPAFNITVEPVNAAPVASNMQRSVNEDGTTSFVADATDADGDALTIELQSQPQNGQAVVQGTTISYTPLPNFNGNDEFSFVASDGQLQSDVALVNISVVPVNDAPIAIDDTFTFDAVSSNQYSLPVLDNDLDPDGGVLRLLGARVSLGSVSVSDNTLIYQGVANAQGPFAVTYVIEDTDKARAVANATITINNTAGGAGAPTIQAPSGVTVNATGLFTKVDLGTAIATDSQGNPLPVSLTRNVPIFAPGQHVAYWQTQDSQGLQATASQSVNVNPLVSLQKNSQVAEDKSHSVGVYLNGVAPSYPVTIPYTVSGSADSSDHDLQSGEVVISSGTQANINFNIFADTLTEGNETIVINLDSSLNLGAKSSSTVTIVEQNVAPVITTSVSQEGEERSLVTASDSNVTITASVSDPNPNDQVTVTWQSDSALTNTSSDPLQFVFNPQGIATGIYKVAAKAEDSATPSLATNKDVYIEIIAALDPLAGNDSDGDLIPDDEEGYADSDGDGIPDYLDAISDCNVMQEQALESSQFLVEGDPGVCLRKGVTVAQNQTGGVQLLEAELPNDPSAQNIGGLFDYIATGLPKPGEVYSIVLPQRSPIPGGAVYRKLSNGQWQDFVIGDGNQVLSAVGEPGFCPPPGEDLWIDGLAEGSWCVQLRIVDGGPNDDDGIANSTIVDPGGIAVLLSDNSLPIANADSVTIVAGQTIIIDVIENDTDADGDALTVSGATVDFGNVVVENNQLHYTPPAMFIGEAMIQYSVTDGQGGTANSTATVSIVTNQAPNVVNDSVTSDGSALVIDVLANDSDPEGTALSLVSASATHGSVVVNIDNTLSYTPQSGFTGSDTITYVVRDEFGATAEGIVSVTVSIQQNTSTTISNSSSGSMGGILVLIVSALFIRRRKALLPAFAVVSSMCAMSASASPADWKVTSSVGQATADTEVGQSPLIVSNVDDSDISWSIGAFYQVAPNWDVGLRYINLGEGRIDFSGSVLEPNDAHNVVRKVAPVLPEGVSIQVDYSKNLTGKFQGKVFFGAFNWKYKIDSASDSGTSYRFEDNGTSGYLGGGVYYEVSNDLTLGLDYSHYFVSKNDISEIALGLQYRF</sequence>
<protein>
    <recommendedName>
        <fullName evidence="3">Dystroglycan-type cadherin-like domain-containing protein</fullName>
    </recommendedName>
</protein>
<dbReference type="InterPro" id="IPR044016">
    <property type="entry name" value="Big_13"/>
</dbReference>
<dbReference type="SMART" id="SM00736">
    <property type="entry name" value="CADG"/>
    <property type="match status" value="3"/>
</dbReference>
<feature type="compositionally biased region" description="Polar residues" evidence="1">
    <location>
        <begin position="1601"/>
        <end position="1614"/>
    </location>
</feature>
<dbReference type="NCBIfam" id="NF033510">
    <property type="entry name" value="Ca_tandemer"/>
    <property type="match status" value="3"/>
</dbReference>